<dbReference type="EMBL" id="ANPE02000023">
    <property type="protein sequence ID" value="EMY36148.1"/>
    <property type="molecule type" value="Genomic_DNA"/>
</dbReference>
<sequence>MACRVSADVRKCRGLLVMTQTACEPPSTVTCTLLEASATTTAVAPSATVIELPQTELARMMAVPDVAFRLGLPAASSTTTGRPLGEVTSRNSLCAVYGVFWASRCTYRTLPPRSARFWASSRRVSDLESG</sequence>
<accession>N1VCW2</accession>
<keyword evidence="2" id="KW-1185">Reference proteome</keyword>
<evidence type="ECO:0000313" key="2">
    <source>
        <dbReference type="Proteomes" id="UP000010729"/>
    </source>
</evidence>
<gene>
    <name evidence="1" type="ORF">D477_000655</name>
</gene>
<dbReference type="Proteomes" id="UP000010729">
    <property type="component" value="Unassembled WGS sequence"/>
</dbReference>
<dbReference type="AlphaFoldDB" id="N1VCW2"/>
<comment type="caution">
    <text evidence="1">The sequence shown here is derived from an EMBL/GenBank/DDBJ whole genome shotgun (WGS) entry which is preliminary data.</text>
</comment>
<protein>
    <submittedName>
        <fullName evidence="1">Uncharacterized protein</fullName>
    </submittedName>
</protein>
<organism evidence="1 2">
    <name type="scientific">Arthrobacter crystallopoietes BAB-32</name>
    <dbReference type="NCBI Taxonomy" id="1246476"/>
    <lineage>
        <taxon>Bacteria</taxon>
        <taxon>Bacillati</taxon>
        <taxon>Actinomycetota</taxon>
        <taxon>Actinomycetes</taxon>
        <taxon>Micrococcales</taxon>
        <taxon>Micrococcaceae</taxon>
        <taxon>Crystallibacter</taxon>
    </lineage>
</organism>
<proteinExistence type="predicted"/>
<reference evidence="1 2" key="1">
    <citation type="journal article" date="2013" name="Genome Announc.">
        <title>Draft Genome Sequence of Arthrobacter crystallopoietes Strain BAB-32, Revealing Genes for Bioremediation.</title>
        <authorList>
            <person name="Joshi M.N."/>
            <person name="Pandit A.S."/>
            <person name="Sharma A."/>
            <person name="Pandya R.V."/>
            <person name="Desai S.M."/>
            <person name="Saxena A.K."/>
            <person name="Bagatharia S.B."/>
        </authorList>
    </citation>
    <scope>NUCLEOTIDE SEQUENCE [LARGE SCALE GENOMIC DNA]</scope>
    <source>
        <strain evidence="1 2">BAB-32</strain>
    </source>
</reference>
<name>N1VCW2_9MICC</name>
<evidence type="ECO:0000313" key="1">
    <source>
        <dbReference type="EMBL" id="EMY36148.1"/>
    </source>
</evidence>